<feature type="chain" id="PRO_5041299200" evidence="1">
    <location>
        <begin position="18"/>
        <end position="105"/>
    </location>
</feature>
<protein>
    <submittedName>
        <fullName evidence="2">Uncharacterized protein</fullName>
    </submittedName>
</protein>
<dbReference type="RefSeq" id="WP_049678239.1">
    <property type="nucleotide sequence ID" value="NZ_CABMMJ010000002.1"/>
</dbReference>
<name>A0AA36PEV3_YERMO</name>
<dbReference type="AlphaFoldDB" id="A0AA36PEV3"/>
<accession>A0AA36PEV3</accession>
<dbReference type="Proteomes" id="UP000040841">
    <property type="component" value="Unassembled WGS sequence"/>
</dbReference>
<dbReference type="EMBL" id="CQBM01000002">
    <property type="protein sequence ID" value="CNH77907.1"/>
    <property type="molecule type" value="Genomic_DNA"/>
</dbReference>
<reference evidence="2 3" key="1">
    <citation type="submission" date="2015-03" db="EMBL/GenBank/DDBJ databases">
        <authorList>
            <consortium name="Pathogen Informatics"/>
            <person name="Murphy D."/>
        </authorList>
    </citation>
    <scope>NUCLEOTIDE SEQUENCE [LARGE SCALE GENOMIC DNA]</scope>
    <source>
        <strain evidence="2 3">FE82747</strain>
    </source>
</reference>
<feature type="signal peptide" evidence="1">
    <location>
        <begin position="1"/>
        <end position="17"/>
    </location>
</feature>
<gene>
    <name evidence="2" type="ORF">ERS008502_01314</name>
</gene>
<sequence>MKKTLFLALLFSTTAFATYKTYDPLKDHKYIDKAISDACKSEHQRYDNLSFNLKSNISNMSKSDTDNAVANLKEAERKRWSCIEKELNKKNITLNLDQLYKENNL</sequence>
<keyword evidence="1" id="KW-0732">Signal</keyword>
<evidence type="ECO:0000313" key="3">
    <source>
        <dbReference type="Proteomes" id="UP000040841"/>
    </source>
</evidence>
<comment type="caution">
    <text evidence="2">The sequence shown here is derived from an EMBL/GenBank/DDBJ whole genome shotgun (WGS) entry which is preliminary data.</text>
</comment>
<evidence type="ECO:0000256" key="1">
    <source>
        <dbReference type="SAM" id="SignalP"/>
    </source>
</evidence>
<proteinExistence type="predicted"/>
<organism evidence="2 3">
    <name type="scientific">Yersinia mollaretii</name>
    <dbReference type="NCBI Taxonomy" id="33060"/>
    <lineage>
        <taxon>Bacteria</taxon>
        <taxon>Pseudomonadati</taxon>
        <taxon>Pseudomonadota</taxon>
        <taxon>Gammaproteobacteria</taxon>
        <taxon>Enterobacterales</taxon>
        <taxon>Yersiniaceae</taxon>
        <taxon>Yersinia</taxon>
    </lineage>
</organism>
<evidence type="ECO:0000313" key="2">
    <source>
        <dbReference type="EMBL" id="CNH77907.1"/>
    </source>
</evidence>